<keyword evidence="3" id="KW-1185">Reference proteome</keyword>
<evidence type="ECO:0008006" key="4">
    <source>
        <dbReference type="Google" id="ProtNLM"/>
    </source>
</evidence>
<name>A0AAV4B2H6_9GAST</name>
<evidence type="ECO:0000313" key="2">
    <source>
        <dbReference type="EMBL" id="GFO13778.1"/>
    </source>
</evidence>
<dbReference type="SUPFAM" id="SSF50494">
    <property type="entry name" value="Trypsin-like serine proteases"/>
    <property type="match status" value="1"/>
</dbReference>
<feature type="region of interest" description="Disordered" evidence="1">
    <location>
        <begin position="80"/>
        <end position="101"/>
    </location>
</feature>
<dbReference type="EMBL" id="BLXT01004505">
    <property type="protein sequence ID" value="GFO13778.1"/>
    <property type="molecule type" value="Genomic_DNA"/>
</dbReference>
<dbReference type="InterPro" id="IPR009003">
    <property type="entry name" value="Peptidase_S1_PA"/>
</dbReference>
<organism evidence="2 3">
    <name type="scientific">Plakobranchus ocellatus</name>
    <dbReference type="NCBI Taxonomy" id="259542"/>
    <lineage>
        <taxon>Eukaryota</taxon>
        <taxon>Metazoa</taxon>
        <taxon>Spiralia</taxon>
        <taxon>Lophotrochozoa</taxon>
        <taxon>Mollusca</taxon>
        <taxon>Gastropoda</taxon>
        <taxon>Heterobranchia</taxon>
        <taxon>Euthyneura</taxon>
        <taxon>Panpulmonata</taxon>
        <taxon>Sacoglossa</taxon>
        <taxon>Placobranchoidea</taxon>
        <taxon>Plakobranchidae</taxon>
        <taxon>Plakobranchus</taxon>
    </lineage>
</organism>
<dbReference type="AlphaFoldDB" id="A0AAV4B2H6"/>
<reference evidence="2 3" key="1">
    <citation type="journal article" date="2021" name="Elife">
        <title>Chloroplast acquisition without the gene transfer in kleptoplastic sea slugs, Plakobranchus ocellatus.</title>
        <authorList>
            <person name="Maeda T."/>
            <person name="Takahashi S."/>
            <person name="Yoshida T."/>
            <person name="Shimamura S."/>
            <person name="Takaki Y."/>
            <person name="Nagai Y."/>
            <person name="Toyoda A."/>
            <person name="Suzuki Y."/>
            <person name="Arimoto A."/>
            <person name="Ishii H."/>
            <person name="Satoh N."/>
            <person name="Nishiyama T."/>
            <person name="Hasebe M."/>
            <person name="Maruyama T."/>
            <person name="Minagawa J."/>
            <person name="Obokata J."/>
            <person name="Shigenobu S."/>
        </authorList>
    </citation>
    <scope>NUCLEOTIDE SEQUENCE [LARGE SCALE GENOMIC DNA]</scope>
</reference>
<evidence type="ECO:0000256" key="1">
    <source>
        <dbReference type="SAM" id="MobiDB-lite"/>
    </source>
</evidence>
<evidence type="ECO:0000313" key="3">
    <source>
        <dbReference type="Proteomes" id="UP000735302"/>
    </source>
</evidence>
<comment type="caution">
    <text evidence="2">The sequence shown here is derived from an EMBL/GenBank/DDBJ whole genome shotgun (WGS) entry which is preliminary data.</text>
</comment>
<protein>
    <recommendedName>
        <fullName evidence="4">Peptidase S1 domain-containing protein</fullName>
    </recommendedName>
</protein>
<sequence>MSIRSGKFLNRLCQRLCVVISHPHSEPKKVTVGEISSLAAFDPEASYLTEYLYTYTAETCRGSSGVPVVCAMSRKKMKSEGVWPGAGPHSFGHVDGTTLNQ</sequence>
<proteinExistence type="predicted"/>
<dbReference type="Proteomes" id="UP000735302">
    <property type="component" value="Unassembled WGS sequence"/>
</dbReference>
<accession>A0AAV4B2H6</accession>
<gene>
    <name evidence="2" type="ORF">PoB_004028300</name>
</gene>